<dbReference type="InterPro" id="IPR036291">
    <property type="entry name" value="NAD(P)-bd_dom_sf"/>
</dbReference>
<dbReference type="Proteomes" id="UP001501752">
    <property type="component" value="Unassembled WGS sequence"/>
</dbReference>
<evidence type="ECO:0000256" key="4">
    <source>
        <dbReference type="PIRNR" id="PIRNR000124"/>
    </source>
</evidence>
<organism evidence="6 7">
    <name type="scientific">Kitasatospora terrestris</name>
    <dbReference type="NCBI Taxonomy" id="258051"/>
    <lineage>
        <taxon>Bacteria</taxon>
        <taxon>Bacillati</taxon>
        <taxon>Actinomycetota</taxon>
        <taxon>Actinomycetes</taxon>
        <taxon>Kitasatosporales</taxon>
        <taxon>Streptomycetaceae</taxon>
        <taxon>Kitasatospora</taxon>
    </lineage>
</organism>
<accession>A0ABP9DNL9</accession>
<dbReference type="Pfam" id="PF03721">
    <property type="entry name" value="UDPG_MGDP_dh_N"/>
    <property type="match status" value="1"/>
</dbReference>
<dbReference type="RefSeq" id="WP_345701842.1">
    <property type="nucleotide sequence ID" value="NZ_BAABIS010000001.1"/>
</dbReference>
<dbReference type="InterPro" id="IPR028359">
    <property type="entry name" value="UDP_ManNAc/GlcNAc_DH"/>
</dbReference>
<dbReference type="NCBIfam" id="TIGR03026">
    <property type="entry name" value="NDP-sugDHase"/>
    <property type="match status" value="1"/>
</dbReference>
<evidence type="ECO:0000256" key="1">
    <source>
        <dbReference type="ARBA" id="ARBA00006601"/>
    </source>
</evidence>
<evidence type="ECO:0000256" key="2">
    <source>
        <dbReference type="ARBA" id="ARBA00023002"/>
    </source>
</evidence>
<dbReference type="SUPFAM" id="SSF48179">
    <property type="entry name" value="6-phosphogluconate dehydrogenase C-terminal domain-like"/>
    <property type="match status" value="1"/>
</dbReference>
<dbReference type="SMART" id="SM00984">
    <property type="entry name" value="UDPG_MGDP_dh_C"/>
    <property type="match status" value="1"/>
</dbReference>
<dbReference type="PIRSF" id="PIRSF500136">
    <property type="entry name" value="UDP_ManNAc_DH"/>
    <property type="match status" value="1"/>
</dbReference>
<dbReference type="PANTHER" id="PTHR43491">
    <property type="entry name" value="UDP-N-ACETYL-D-MANNOSAMINE DEHYDROGENASE"/>
    <property type="match status" value="1"/>
</dbReference>
<evidence type="ECO:0000256" key="3">
    <source>
        <dbReference type="ARBA" id="ARBA00023027"/>
    </source>
</evidence>
<dbReference type="SUPFAM" id="SSF51735">
    <property type="entry name" value="NAD(P)-binding Rossmann-fold domains"/>
    <property type="match status" value="1"/>
</dbReference>
<keyword evidence="7" id="KW-1185">Reference proteome</keyword>
<evidence type="ECO:0000313" key="7">
    <source>
        <dbReference type="Proteomes" id="UP001501752"/>
    </source>
</evidence>
<comment type="similarity">
    <text evidence="1 4">Belongs to the UDP-glucose/GDP-mannose dehydrogenase family.</text>
</comment>
<name>A0ABP9DNL9_9ACTN</name>
<dbReference type="PANTHER" id="PTHR43491:SF2">
    <property type="entry name" value="UDP-N-ACETYL-D-MANNOSAMINE DEHYDROGENASE"/>
    <property type="match status" value="1"/>
</dbReference>
<feature type="domain" description="UDP-glucose/GDP-mannose dehydrogenase C-terminal" evidence="5">
    <location>
        <begin position="322"/>
        <end position="414"/>
    </location>
</feature>
<dbReference type="Pfam" id="PF00984">
    <property type="entry name" value="UDPG_MGDP_dh"/>
    <property type="match status" value="1"/>
</dbReference>
<keyword evidence="2" id="KW-0560">Oxidoreductase</keyword>
<dbReference type="InterPro" id="IPR014026">
    <property type="entry name" value="UDP-Glc/GDP-Man_DH_dimer"/>
</dbReference>
<dbReference type="InterPro" id="IPR001732">
    <property type="entry name" value="UDP-Glc/GDP-Man_DH_N"/>
</dbReference>
<dbReference type="InterPro" id="IPR036220">
    <property type="entry name" value="UDP-Glc/GDP-Man_DH_C_sf"/>
</dbReference>
<proteinExistence type="inferred from homology"/>
<dbReference type="Gene3D" id="3.40.50.720">
    <property type="entry name" value="NAD(P)-binding Rossmann-like Domain"/>
    <property type="match status" value="2"/>
</dbReference>
<evidence type="ECO:0000259" key="5">
    <source>
        <dbReference type="SMART" id="SM00984"/>
    </source>
</evidence>
<evidence type="ECO:0000313" key="6">
    <source>
        <dbReference type="EMBL" id="GAA4850409.1"/>
    </source>
</evidence>
<keyword evidence="3" id="KW-0520">NAD</keyword>
<dbReference type="InterPro" id="IPR017476">
    <property type="entry name" value="UDP-Glc/GDP-Man"/>
</dbReference>
<dbReference type="InterPro" id="IPR014027">
    <property type="entry name" value="UDP-Glc/GDP-Man_DH_C"/>
</dbReference>
<dbReference type="InterPro" id="IPR008927">
    <property type="entry name" value="6-PGluconate_DH-like_C_sf"/>
</dbReference>
<reference evidence="7" key="1">
    <citation type="journal article" date="2019" name="Int. J. Syst. Evol. Microbiol.">
        <title>The Global Catalogue of Microorganisms (GCM) 10K type strain sequencing project: providing services to taxonomists for standard genome sequencing and annotation.</title>
        <authorList>
            <consortium name="The Broad Institute Genomics Platform"/>
            <consortium name="The Broad Institute Genome Sequencing Center for Infectious Disease"/>
            <person name="Wu L."/>
            <person name="Ma J."/>
        </authorList>
    </citation>
    <scope>NUCLEOTIDE SEQUENCE [LARGE SCALE GENOMIC DNA]</scope>
    <source>
        <strain evidence="7">JCM 13006</strain>
    </source>
</reference>
<protein>
    <submittedName>
        <fullName evidence="6">Nucleotide sugar dehydrogenase</fullName>
    </submittedName>
</protein>
<gene>
    <name evidence="6" type="ORF">GCM10023235_29260</name>
</gene>
<dbReference type="EMBL" id="BAABIS010000001">
    <property type="protein sequence ID" value="GAA4850409.1"/>
    <property type="molecule type" value="Genomic_DNA"/>
</dbReference>
<comment type="caution">
    <text evidence="6">The sequence shown here is derived from an EMBL/GenBank/DDBJ whole genome shotgun (WGS) entry which is preliminary data.</text>
</comment>
<dbReference type="SUPFAM" id="SSF52413">
    <property type="entry name" value="UDP-glucose/GDP-mannose dehydrogenase C-terminal domain"/>
    <property type="match status" value="1"/>
</dbReference>
<sequence length="431" mass="44198">MDICVVGLGAVGLPLAVRFAAKGHLVTGADADPETVAAVAAGRPPHPHEAGLAELLAEVAADGRLRATTDTAAAAAGAEAVVIVVPAATGPDGGPDFALLDAATDAVAAGLRRATLVSYGATLPVGTVRGRFASRLEAGSGLVAGRDFGLVFSPERVSTGRVLADPRHHPQLVGGIDDASTEQGAAFYRAVLDFDPRPDLPRGNGVWPLASAEAAEFAELAGTTYRDVNIALANQFARYADRVGVDLAEVIEACDSQPHDHLHRPGIAVGGPCLPVHPRLYLWNDPHATVVRAAREANEAVPAYAVGLLQGALGPLDGVRVHVLGASYRGGVKDTANSGAFPLVDALRRAGADPTVSDPLHSPEELAALGLPPDDGKPATALVVQADHPEYRDLGAADHPAARVLLDGRRVTDPANWEGVRRIVLGGGGGN</sequence>
<dbReference type="PIRSF" id="PIRSF000124">
    <property type="entry name" value="UDPglc_GDPman_dh"/>
    <property type="match status" value="1"/>
</dbReference>
<dbReference type="Pfam" id="PF03720">
    <property type="entry name" value="UDPG_MGDP_dh_C"/>
    <property type="match status" value="1"/>
</dbReference>